<dbReference type="GO" id="GO:0009166">
    <property type="term" value="P:nucleotide catabolic process"/>
    <property type="evidence" value="ECO:0007669"/>
    <property type="project" value="InterPro"/>
</dbReference>
<dbReference type="InterPro" id="IPR029052">
    <property type="entry name" value="Metallo-depent_PP-like"/>
</dbReference>
<dbReference type="OrthoDB" id="21342at2157"/>
<feature type="domain" description="Calcineurin-like phosphoesterase" evidence="2">
    <location>
        <begin position="6"/>
        <end position="200"/>
    </location>
</feature>
<dbReference type="PANTHER" id="PTHR11575">
    <property type="entry name" value="5'-NUCLEOTIDASE-RELATED"/>
    <property type="match status" value="1"/>
</dbReference>
<dbReference type="PANTHER" id="PTHR11575:SF24">
    <property type="entry name" value="5'-NUCLEOTIDASE"/>
    <property type="match status" value="1"/>
</dbReference>
<dbReference type="CDD" id="cd00845">
    <property type="entry name" value="MPP_UshA_N_like"/>
    <property type="match status" value="1"/>
</dbReference>
<gene>
    <name evidence="4" type="ORF">SAMN05216559_2977</name>
</gene>
<accession>A0A1I6LRN4</accession>
<keyword evidence="5" id="KW-1185">Reference proteome</keyword>
<dbReference type="PRINTS" id="PR01607">
    <property type="entry name" value="APYRASEFAMLY"/>
</dbReference>
<dbReference type="Gene3D" id="3.90.780.10">
    <property type="entry name" value="5'-Nucleotidase, C-terminal domain"/>
    <property type="match status" value="1"/>
</dbReference>
<name>A0A1I6LRN4_9EURY</name>
<dbReference type="STRING" id="767519.SAMN05216559_2977"/>
<evidence type="ECO:0000313" key="4">
    <source>
        <dbReference type="EMBL" id="SFS06116.1"/>
    </source>
</evidence>
<evidence type="ECO:0000313" key="5">
    <source>
        <dbReference type="Proteomes" id="UP000199062"/>
    </source>
</evidence>
<evidence type="ECO:0000259" key="2">
    <source>
        <dbReference type="Pfam" id="PF00149"/>
    </source>
</evidence>
<dbReference type="InterPro" id="IPR006179">
    <property type="entry name" value="5_nucleotidase/apyrase"/>
</dbReference>
<dbReference type="InterPro" id="IPR036907">
    <property type="entry name" value="5'-Nucleotdase_C_sf"/>
</dbReference>
<proteinExistence type="predicted"/>
<evidence type="ECO:0000259" key="3">
    <source>
        <dbReference type="Pfam" id="PF02872"/>
    </source>
</evidence>
<dbReference type="InterPro" id="IPR004843">
    <property type="entry name" value="Calcineurin-like_PHP"/>
</dbReference>
<dbReference type="SUPFAM" id="SSF55816">
    <property type="entry name" value="5'-nucleotidase (syn. UDP-sugar hydrolase), C-terminal domain"/>
    <property type="match status" value="1"/>
</dbReference>
<dbReference type="AlphaFoldDB" id="A0A1I6LRN4"/>
<keyword evidence="1" id="KW-0732">Signal</keyword>
<reference evidence="4 5" key="1">
    <citation type="submission" date="2016-10" db="EMBL/GenBank/DDBJ databases">
        <authorList>
            <person name="de Groot N.N."/>
        </authorList>
    </citation>
    <scope>NUCLEOTIDE SEQUENCE [LARGE SCALE GENOMIC DNA]</scope>
    <source>
        <strain evidence="4 5">CGMCC 1.10457</strain>
    </source>
</reference>
<dbReference type="Proteomes" id="UP000199062">
    <property type="component" value="Unassembled WGS sequence"/>
</dbReference>
<protein>
    <submittedName>
        <fullName evidence="4">2',3'-cyclic-nucleotide 2'-phosphodiesterase/5'-or 3'-nucleotidase, 5'-nucleotidase family</fullName>
    </submittedName>
</protein>
<dbReference type="GO" id="GO:0016787">
    <property type="term" value="F:hydrolase activity"/>
    <property type="evidence" value="ECO:0007669"/>
    <property type="project" value="InterPro"/>
</dbReference>
<dbReference type="Pfam" id="PF02872">
    <property type="entry name" value="5_nucleotid_C"/>
    <property type="match status" value="1"/>
</dbReference>
<sequence length="451" mass="48606">MPPSLVHYSDVENAYDDPGNAGRLAGTIDALRGDATVVCGTGDNTAPGVLSMVTEGRQSLPFYDAVGPDFETFGNHDFDHGVDAIREIVADSPQTWLTANVVDGDGTRFLADETAPWALQAVDGTTVGFVGVTDPKTTAYVPETGSLEFLDPTVPVQQAAEALRERGAEWVVVLSHLGRLDETLAAETDVDVILGGHVHSEIVERLDETLLTRPGVNGEIVYEIDLGESPTVTRHEVEDGPRHDGVAETMAELREEADLDEVVDHVSDPILRTESTAFRGESRIGNFVADAYRWAAEADVGLQNSGGIREGPPLAGDVTVADLVSVVPFDEPVAVAELTGTELRTVIRQCSGANISFGESDWWNGHLSGLSVVWDRSDGEISSLNVDGSPVEDDATYSVATADFLFHTSEEFPVLDETHRTGTLDTQFRVMAEYARAQGIDPEVEDRIVYR</sequence>
<dbReference type="RefSeq" id="WP_089817334.1">
    <property type="nucleotide sequence ID" value="NZ_FOZK01000003.1"/>
</dbReference>
<dbReference type="Pfam" id="PF00149">
    <property type="entry name" value="Metallophos"/>
    <property type="match status" value="1"/>
</dbReference>
<dbReference type="SUPFAM" id="SSF56300">
    <property type="entry name" value="Metallo-dependent phosphatases"/>
    <property type="match status" value="1"/>
</dbReference>
<dbReference type="EMBL" id="FOZK01000003">
    <property type="protein sequence ID" value="SFS06116.1"/>
    <property type="molecule type" value="Genomic_DNA"/>
</dbReference>
<organism evidence="4 5">
    <name type="scientific">Halomicrobium zhouii</name>
    <dbReference type="NCBI Taxonomy" id="767519"/>
    <lineage>
        <taxon>Archaea</taxon>
        <taxon>Methanobacteriati</taxon>
        <taxon>Methanobacteriota</taxon>
        <taxon>Stenosarchaea group</taxon>
        <taxon>Halobacteria</taxon>
        <taxon>Halobacteriales</taxon>
        <taxon>Haloarculaceae</taxon>
        <taxon>Halomicrobium</taxon>
    </lineage>
</organism>
<dbReference type="Gene3D" id="3.60.21.10">
    <property type="match status" value="1"/>
</dbReference>
<evidence type="ECO:0000256" key="1">
    <source>
        <dbReference type="ARBA" id="ARBA00022729"/>
    </source>
</evidence>
<feature type="domain" description="5'-Nucleotidase C-terminal" evidence="3">
    <location>
        <begin position="273"/>
        <end position="416"/>
    </location>
</feature>
<dbReference type="InterPro" id="IPR008334">
    <property type="entry name" value="5'-Nucleotdase_C"/>
</dbReference>